<proteinExistence type="predicted"/>
<dbReference type="NCBIfam" id="TIGR01579">
    <property type="entry name" value="MiaB-like-C"/>
    <property type="match status" value="1"/>
</dbReference>
<evidence type="ECO:0000313" key="11">
    <source>
        <dbReference type="Proteomes" id="UP000250928"/>
    </source>
</evidence>
<comment type="cofactor">
    <cofactor evidence="1">
        <name>[4Fe-4S] cluster</name>
        <dbReference type="ChEBI" id="CHEBI:49883"/>
    </cofactor>
</comment>
<dbReference type="InterPro" id="IPR006638">
    <property type="entry name" value="Elp3/MiaA/NifB-like_rSAM"/>
</dbReference>
<dbReference type="AlphaFoldDB" id="A0A6N4E049"/>
<evidence type="ECO:0000256" key="3">
    <source>
        <dbReference type="ARBA" id="ARBA00022679"/>
    </source>
</evidence>
<evidence type="ECO:0000256" key="4">
    <source>
        <dbReference type="ARBA" id="ARBA00022691"/>
    </source>
</evidence>
<evidence type="ECO:0000256" key="7">
    <source>
        <dbReference type="ARBA" id="ARBA00023014"/>
    </source>
</evidence>
<dbReference type="Gene3D" id="3.40.50.12160">
    <property type="entry name" value="Methylthiotransferase, N-terminal domain"/>
    <property type="match status" value="1"/>
</dbReference>
<evidence type="ECO:0000256" key="5">
    <source>
        <dbReference type="ARBA" id="ARBA00022723"/>
    </source>
</evidence>
<keyword evidence="3 10" id="KW-0808">Transferase</keyword>
<dbReference type="InterPro" id="IPR038135">
    <property type="entry name" value="Methylthiotransferase_N_sf"/>
</dbReference>
<dbReference type="SFLD" id="SFLDG01061">
    <property type="entry name" value="methylthiotransferase"/>
    <property type="match status" value="1"/>
</dbReference>
<reference evidence="10 11" key="1">
    <citation type="submission" date="2018-01" db="EMBL/GenBank/DDBJ databases">
        <title>Novel co-symbiosis in the lucinid bivalve Phacoides pectinatus.</title>
        <authorList>
            <person name="Lim S.J."/>
            <person name="Davis B.G."/>
            <person name="Gill D.E."/>
            <person name="Engel A.S."/>
            <person name="Anderson L.C."/>
            <person name="Campbell B.J."/>
        </authorList>
    </citation>
    <scope>NUCLEOTIDE SEQUENCE [LARGE SCALE GENOMIC DNA]</scope>
    <source>
        <strain evidence="10">N3_P5</strain>
    </source>
</reference>
<dbReference type="PANTHER" id="PTHR11918:SF45">
    <property type="entry name" value="THREONYLCARBAMOYLADENOSINE TRNA METHYLTHIOTRANSFERASE"/>
    <property type="match status" value="1"/>
</dbReference>
<dbReference type="Gene3D" id="3.80.30.20">
    <property type="entry name" value="tm_1862 like domain"/>
    <property type="match status" value="1"/>
</dbReference>
<evidence type="ECO:0000313" key="10">
    <source>
        <dbReference type="EMBL" id="PUE02745.1"/>
    </source>
</evidence>
<dbReference type="InterPro" id="IPR005839">
    <property type="entry name" value="Methylthiotransferase"/>
</dbReference>
<comment type="caution">
    <text evidence="10">The sequence shown here is derived from an EMBL/GenBank/DDBJ whole genome shotgun (WGS) entry which is preliminary data.</text>
</comment>
<keyword evidence="7" id="KW-0411">Iron-sulfur</keyword>
<sequence>MHIHLTTLGCRLNEAEAERWGREFQARGHQIARRLEEADVVVINTCAVTSEAVKKSRKLMHRAHHRNPRAKLVVSGCHASLDPAGSAQADGVDLVVDNRDKEHLVEIAERELDLCAMPALATMPGAPALLARGRQRAFVKIQDGCRYQCTFCIVTVARGAERSRPAAEIVDEINALHAQGIQEAVLTGVHLGGYGSDHGGSLSALIERLLEQTRIPRLRLGALEPWDLPPGFWRLFNDPRLMPHLHLPLQSGADTVLRRMGRRVKSAQFEALAGRARETDPDFTLTTDIIVGFPGESDREWSQTLALVERVGFAHLHIFAYSPRPGTRAATLPDPLPRELIRARSEQLHRLGERLQRQELERFIGHEFPVLIEGDDHALAPTLSGYTPNFLRVRLGEGAPHLINTIRNIRLEGLAEDGCALRATLIEE</sequence>
<keyword evidence="6" id="KW-0408">Iron</keyword>
<evidence type="ECO:0000256" key="2">
    <source>
        <dbReference type="ARBA" id="ARBA00022485"/>
    </source>
</evidence>
<dbReference type="SFLD" id="SFLDG01082">
    <property type="entry name" value="B12-binding_domain_containing"/>
    <property type="match status" value="1"/>
</dbReference>
<protein>
    <submittedName>
        <fullName evidence="10">tRNA (N(6)-L-threonylcarbamoyladenosine(37)-C(2))-methylthiotransferase MtaB</fullName>
    </submittedName>
</protein>
<dbReference type="SFLD" id="SFLDS00029">
    <property type="entry name" value="Radical_SAM"/>
    <property type="match status" value="1"/>
</dbReference>
<dbReference type="Proteomes" id="UP000250928">
    <property type="component" value="Unassembled WGS sequence"/>
</dbReference>
<keyword evidence="2" id="KW-0004">4Fe-4S</keyword>
<accession>A0A6N4E049</accession>
<dbReference type="PROSITE" id="PS51449">
    <property type="entry name" value="MTTASE_N"/>
    <property type="match status" value="1"/>
</dbReference>
<dbReference type="PROSITE" id="PS01278">
    <property type="entry name" value="MTTASE_RADICAL"/>
    <property type="match status" value="1"/>
</dbReference>
<evidence type="ECO:0000259" key="8">
    <source>
        <dbReference type="PROSITE" id="PS51449"/>
    </source>
</evidence>
<dbReference type="GO" id="GO:0035598">
    <property type="term" value="F:tRNA (N(6)-L-threonylcarbamoyladenosine(37)-C(2))-methylthiotransferase activity"/>
    <property type="evidence" value="ECO:0007669"/>
    <property type="project" value="TreeGrafter"/>
</dbReference>
<keyword evidence="4" id="KW-0949">S-adenosyl-L-methionine</keyword>
<evidence type="ECO:0000259" key="9">
    <source>
        <dbReference type="PROSITE" id="PS51918"/>
    </source>
</evidence>
<dbReference type="InterPro" id="IPR058240">
    <property type="entry name" value="rSAM_sf"/>
</dbReference>
<keyword evidence="5" id="KW-0479">Metal-binding</keyword>
<dbReference type="Pfam" id="PF00919">
    <property type="entry name" value="UPF0004"/>
    <property type="match status" value="1"/>
</dbReference>
<dbReference type="InterPro" id="IPR023404">
    <property type="entry name" value="rSAM_horseshoe"/>
</dbReference>
<dbReference type="PANTHER" id="PTHR11918">
    <property type="entry name" value="RADICAL SAM PROTEINS"/>
    <property type="match status" value="1"/>
</dbReference>
<evidence type="ECO:0000256" key="1">
    <source>
        <dbReference type="ARBA" id="ARBA00001966"/>
    </source>
</evidence>
<dbReference type="InterPro" id="IPR007197">
    <property type="entry name" value="rSAM"/>
</dbReference>
<dbReference type="EMBL" id="PQCO01000174">
    <property type="protein sequence ID" value="PUE02745.1"/>
    <property type="molecule type" value="Genomic_DNA"/>
</dbReference>
<dbReference type="SMART" id="SM00729">
    <property type="entry name" value="Elp3"/>
    <property type="match status" value="1"/>
</dbReference>
<dbReference type="InterPro" id="IPR020612">
    <property type="entry name" value="Methylthiotransferase_CS"/>
</dbReference>
<feature type="domain" description="MTTase N-terminal" evidence="8">
    <location>
        <begin position="1"/>
        <end position="113"/>
    </location>
</feature>
<dbReference type="InterPro" id="IPR006467">
    <property type="entry name" value="MiaB-like_bact"/>
</dbReference>
<dbReference type="PROSITE" id="PS51918">
    <property type="entry name" value="RADICAL_SAM"/>
    <property type="match status" value="1"/>
</dbReference>
<dbReference type="InterPro" id="IPR013848">
    <property type="entry name" value="Methylthiotransferase_N"/>
</dbReference>
<dbReference type="GO" id="GO:0046872">
    <property type="term" value="F:metal ion binding"/>
    <property type="evidence" value="ECO:0007669"/>
    <property type="project" value="UniProtKB-KW"/>
</dbReference>
<dbReference type="Pfam" id="PF04055">
    <property type="entry name" value="Radical_SAM"/>
    <property type="match status" value="1"/>
</dbReference>
<name>A0A6N4E049_9GAMM</name>
<organism evidence="10 11">
    <name type="scientific">Candidatus Sedimenticola endophacoides</name>
    <dbReference type="NCBI Taxonomy" id="2548426"/>
    <lineage>
        <taxon>Bacteria</taxon>
        <taxon>Pseudomonadati</taxon>
        <taxon>Pseudomonadota</taxon>
        <taxon>Gammaproteobacteria</taxon>
        <taxon>Chromatiales</taxon>
        <taxon>Sedimenticolaceae</taxon>
        <taxon>Sedimenticola</taxon>
    </lineage>
</organism>
<dbReference type="NCBIfam" id="TIGR00089">
    <property type="entry name" value="MiaB/RimO family radical SAM methylthiotransferase"/>
    <property type="match status" value="1"/>
</dbReference>
<evidence type="ECO:0000256" key="6">
    <source>
        <dbReference type="ARBA" id="ARBA00023004"/>
    </source>
</evidence>
<feature type="domain" description="Radical SAM core" evidence="9">
    <location>
        <begin position="131"/>
        <end position="358"/>
    </location>
</feature>
<dbReference type="GO" id="GO:0051539">
    <property type="term" value="F:4 iron, 4 sulfur cluster binding"/>
    <property type="evidence" value="ECO:0007669"/>
    <property type="project" value="UniProtKB-KW"/>
</dbReference>
<dbReference type="SUPFAM" id="SSF102114">
    <property type="entry name" value="Radical SAM enzymes"/>
    <property type="match status" value="1"/>
</dbReference>
<gene>
    <name evidence="10" type="ORF">C3L24_05540</name>
</gene>